<keyword evidence="3 7" id="KW-0808">Transferase</keyword>
<feature type="transmembrane region" description="Helical" evidence="7">
    <location>
        <begin position="13"/>
        <end position="32"/>
    </location>
</feature>
<feature type="binding site" evidence="7">
    <location>
        <position position="134"/>
    </location>
    <ligand>
        <name>a 1,2-diacyl-sn-glycero-3-phospho-(1'-sn-glycerol)</name>
        <dbReference type="ChEBI" id="CHEBI:64716"/>
    </ligand>
</feature>
<keyword evidence="5 7" id="KW-1133">Transmembrane helix</keyword>
<dbReference type="PANTHER" id="PTHR30589">
    <property type="entry name" value="PROLIPOPROTEIN DIACYLGLYCERYL TRANSFERASE"/>
    <property type="match status" value="1"/>
</dbReference>
<dbReference type="Pfam" id="PF01790">
    <property type="entry name" value="LGT"/>
    <property type="match status" value="1"/>
</dbReference>
<comment type="subcellular location">
    <subcellularLocation>
        <location evidence="7">Cell membrane</location>
        <topology evidence="7">Multi-pass membrane protein</topology>
    </subcellularLocation>
</comment>
<comment type="caution">
    <text evidence="8">The sequence shown here is derived from an EMBL/GenBank/DDBJ whole genome shotgun (WGS) entry which is preliminary data.</text>
</comment>
<evidence type="ECO:0000256" key="3">
    <source>
        <dbReference type="ARBA" id="ARBA00022679"/>
    </source>
</evidence>
<dbReference type="PANTHER" id="PTHR30589:SF0">
    <property type="entry name" value="PHOSPHATIDYLGLYCEROL--PROLIPOPROTEIN DIACYLGLYCERYL TRANSFERASE"/>
    <property type="match status" value="1"/>
</dbReference>
<comment type="catalytic activity">
    <reaction evidence="7">
        <text>L-cysteinyl-[prolipoprotein] + a 1,2-diacyl-sn-glycero-3-phospho-(1'-sn-glycerol) = an S-1,2-diacyl-sn-glyceryl-L-cysteinyl-[prolipoprotein] + sn-glycerol 1-phosphate + H(+)</text>
        <dbReference type="Rhea" id="RHEA:56712"/>
        <dbReference type="Rhea" id="RHEA-COMP:14679"/>
        <dbReference type="Rhea" id="RHEA-COMP:14680"/>
        <dbReference type="ChEBI" id="CHEBI:15378"/>
        <dbReference type="ChEBI" id="CHEBI:29950"/>
        <dbReference type="ChEBI" id="CHEBI:57685"/>
        <dbReference type="ChEBI" id="CHEBI:64716"/>
        <dbReference type="ChEBI" id="CHEBI:140658"/>
        <dbReference type="EC" id="2.5.1.145"/>
    </reaction>
</comment>
<keyword evidence="4 7" id="KW-0812">Transmembrane</keyword>
<accession>A0A928DR10</accession>
<dbReference type="EMBL" id="SUVG01000001">
    <property type="protein sequence ID" value="MBE6420619.1"/>
    <property type="molecule type" value="Genomic_DNA"/>
</dbReference>
<dbReference type="EC" id="2.5.1.145" evidence="7"/>
<name>A0A928DR10_9BACT</name>
<comment type="similarity">
    <text evidence="1 7">Belongs to the Lgt family.</text>
</comment>
<gene>
    <name evidence="7 8" type="primary">lgt</name>
    <name evidence="8" type="ORF">E7027_00490</name>
</gene>
<evidence type="ECO:0000256" key="1">
    <source>
        <dbReference type="ARBA" id="ARBA00007150"/>
    </source>
</evidence>
<protein>
    <recommendedName>
        <fullName evidence="7">Phosphatidylglycerol--prolipoprotein diacylglyceryl transferase</fullName>
        <ecNumber evidence="7">2.5.1.145</ecNumber>
    </recommendedName>
</protein>
<dbReference type="AlphaFoldDB" id="A0A928DR10"/>
<evidence type="ECO:0000313" key="8">
    <source>
        <dbReference type="EMBL" id="MBE6420619.1"/>
    </source>
</evidence>
<evidence type="ECO:0000256" key="6">
    <source>
        <dbReference type="ARBA" id="ARBA00023136"/>
    </source>
</evidence>
<evidence type="ECO:0000313" key="9">
    <source>
        <dbReference type="Proteomes" id="UP000725649"/>
    </source>
</evidence>
<dbReference type="GO" id="GO:0008961">
    <property type="term" value="F:phosphatidylglycerol-prolipoprotein diacylglyceryl transferase activity"/>
    <property type="evidence" value="ECO:0007669"/>
    <property type="project" value="UniProtKB-UniRule"/>
</dbReference>
<feature type="transmembrane region" description="Helical" evidence="7">
    <location>
        <begin position="44"/>
        <end position="69"/>
    </location>
</feature>
<organism evidence="8 9">
    <name type="scientific">Candidatus Avelusimicrobium gallicola</name>
    <dbReference type="NCBI Taxonomy" id="2562704"/>
    <lineage>
        <taxon>Bacteria</taxon>
        <taxon>Pseudomonadati</taxon>
        <taxon>Elusimicrobiota</taxon>
        <taxon>Elusimicrobia</taxon>
        <taxon>Elusimicrobiales</taxon>
        <taxon>Elusimicrobiaceae</taxon>
        <taxon>Candidatus Avelusimicrobium</taxon>
    </lineage>
</organism>
<keyword evidence="6 7" id="KW-0472">Membrane</keyword>
<reference evidence="8" key="1">
    <citation type="submission" date="2019-04" db="EMBL/GenBank/DDBJ databases">
        <title>Evolution of Biomass-Degrading Anaerobic Consortia Revealed by Metagenomics.</title>
        <authorList>
            <person name="Peng X."/>
        </authorList>
    </citation>
    <scope>NUCLEOTIDE SEQUENCE</scope>
    <source>
        <strain evidence="8">SIG66</strain>
    </source>
</reference>
<comment type="function">
    <text evidence="7">Catalyzes the transfer of the diacylglyceryl group from phosphatidylglycerol to the sulfhydryl group of the N-terminal cysteine of a prolipoprotein, the first step in the formation of mature lipoproteins.</text>
</comment>
<dbReference type="GO" id="GO:0005886">
    <property type="term" value="C:plasma membrane"/>
    <property type="evidence" value="ECO:0007669"/>
    <property type="project" value="UniProtKB-SubCell"/>
</dbReference>
<evidence type="ECO:0000256" key="5">
    <source>
        <dbReference type="ARBA" id="ARBA00022989"/>
    </source>
</evidence>
<comment type="pathway">
    <text evidence="7">Protein modification; lipoprotein biosynthesis (diacylglyceryl transfer).</text>
</comment>
<dbReference type="HAMAP" id="MF_01147">
    <property type="entry name" value="Lgt"/>
    <property type="match status" value="1"/>
</dbReference>
<dbReference type="Proteomes" id="UP000725649">
    <property type="component" value="Unassembled WGS sequence"/>
</dbReference>
<dbReference type="InterPro" id="IPR001640">
    <property type="entry name" value="Lgt"/>
</dbReference>
<evidence type="ECO:0000256" key="7">
    <source>
        <dbReference type="HAMAP-Rule" id="MF_01147"/>
    </source>
</evidence>
<evidence type="ECO:0000256" key="2">
    <source>
        <dbReference type="ARBA" id="ARBA00022475"/>
    </source>
</evidence>
<feature type="transmembrane region" description="Helical" evidence="7">
    <location>
        <begin position="201"/>
        <end position="218"/>
    </location>
</feature>
<dbReference type="NCBIfam" id="TIGR00544">
    <property type="entry name" value="lgt"/>
    <property type="match status" value="1"/>
</dbReference>
<feature type="transmembrane region" description="Helical" evidence="7">
    <location>
        <begin position="89"/>
        <end position="108"/>
    </location>
</feature>
<feature type="transmembrane region" description="Helical" evidence="7">
    <location>
        <begin position="230"/>
        <end position="254"/>
    </location>
</feature>
<dbReference type="GO" id="GO:0042158">
    <property type="term" value="P:lipoprotein biosynthetic process"/>
    <property type="evidence" value="ECO:0007669"/>
    <property type="project" value="UniProtKB-UniRule"/>
</dbReference>
<proteinExistence type="inferred from homology"/>
<evidence type="ECO:0000256" key="4">
    <source>
        <dbReference type="ARBA" id="ARBA00022692"/>
    </source>
</evidence>
<sequence>MHPVLFQIGSFELASYGAMTALGYMAAAFYLLPRLKKINLDKDTFWNLIFIAFMGAIIGAKLLFIIVSWHQLGDSLADKLTAIIKDFRYGFVFFGGMIVSVLSLIFYMKKKGLDVLKTSDFMIVALPLGHALGRIGCFLAGCCYGRPTQMPWGVSFTHAKSLVPQELLGVPLHPTQLYESAANLLLFFLLHKLYKKPHKKGSILLMYVACYSLLRFVIEFFRGDFRGAYILGLSPSQTIAVIISLLAFGGWLWLRKKDIKNG</sequence>
<keyword evidence="2 7" id="KW-1003">Cell membrane</keyword>